<protein>
    <recommendedName>
        <fullName evidence="3">Reverse transcriptase zinc-binding domain-containing protein</fullName>
    </recommendedName>
</protein>
<evidence type="ECO:0008006" key="3">
    <source>
        <dbReference type="Google" id="ProtNLM"/>
    </source>
</evidence>
<sequence length="139" mass="15587">SLIDESIWAPGRNSKVHFWSNNWLGSPLIGIIDCNDSLELGIDTTIDAYNSLVDPSVKKRWGNKGRIRLDGSVIDLWLDALETNFSSQVSQLWRSAIVTAVWVIWTSRNKLLFDNELTSIHMAITLVWCVVGESINIGS</sequence>
<feature type="non-terminal residue" evidence="1">
    <location>
        <position position="139"/>
    </location>
</feature>
<reference evidence="2" key="1">
    <citation type="submission" date="2016-06" db="EMBL/GenBank/DDBJ databases">
        <title>Parallel loss of symbiosis genes in relatives of nitrogen-fixing non-legume Parasponia.</title>
        <authorList>
            <person name="Van Velzen R."/>
            <person name="Holmer R."/>
            <person name="Bu F."/>
            <person name="Rutten L."/>
            <person name="Van Zeijl A."/>
            <person name="Liu W."/>
            <person name="Santuari L."/>
            <person name="Cao Q."/>
            <person name="Sharma T."/>
            <person name="Shen D."/>
            <person name="Roswanjaya Y."/>
            <person name="Wardhani T."/>
            <person name="Kalhor M.S."/>
            <person name="Jansen J."/>
            <person name="Van den Hoogen J."/>
            <person name="Gungor B."/>
            <person name="Hartog M."/>
            <person name="Hontelez J."/>
            <person name="Verver J."/>
            <person name="Yang W.-C."/>
            <person name="Schijlen E."/>
            <person name="Repin R."/>
            <person name="Schilthuizen M."/>
            <person name="Schranz E."/>
            <person name="Heidstra R."/>
            <person name="Miyata K."/>
            <person name="Fedorova E."/>
            <person name="Kohlen W."/>
            <person name="Bisseling T."/>
            <person name="Smit S."/>
            <person name="Geurts R."/>
        </authorList>
    </citation>
    <scope>NUCLEOTIDE SEQUENCE [LARGE SCALE GENOMIC DNA]</scope>
    <source>
        <strain evidence="2">cv. WU1-14</strain>
    </source>
</reference>
<gene>
    <name evidence="1" type="ORF">PanWU01x14_208340</name>
</gene>
<proteinExistence type="predicted"/>
<keyword evidence="2" id="KW-1185">Reference proteome</keyword>
<evidence type="ECO:0000313" key="2">
    <source>
        <dbReference type="Proteomes" id="UP000237105"/>
    </source>
</evidence>
<comment type="caution">
    <text evidence="1">The sequence shown here is derived from an EMBL/GenBank/DDBJ whole genome shotgun (WGS) entry which is preliminary data.</text>
</comment>
<accession>A0A2P5BUX0</accession>
<dbReference type="AlphaFoldDB" id="A0A2P5BUX0"/>
<dbReference type="OrthoDB" id="676037at2759"/>
<organism evidence="1 2">
    <name type="scientific">Parasponia andersonii</name>
    <name type="common">Sponia andersonii</name>
    <dbReference type="NCBI Taxonomy" id="3476"/>
    <lineage>
        <taxon>Eukaryota</taxon>
        <taxon>Viridiplantae</taxon>
        <taxon>Streptophyta</taxon>
        <taxon>Embryophyta</taxon>
        <taxon>Tracheophyta</taxon>
        <taxon>Spermatophyta</taxon>
        <taxon>Magnoliopsida</taxon>
        <taxon>eudicotyledons</taxon>
        <taxon>Gunneridae</taxon>
        <taxon>Pentapetalae</taxon>
        <taxon>rosids</taxon>
        <taxon>fabids</taxon>
        <taxon>Rosales</taxon>
        <taxon>Cannabaceae</taxon>
        <taxon>Parasponia</taxon>
    </lineage>
</organism>
<dbReference type="Proteomes" id="UP000237105">
    <property type="component" value="Unassembled WGS sequence"/>
</dbReference>
<dbReference type="EMBL" id="JXTB01000217">
    <property type="protein sequence ID" value="PON52582.1"/>
    <property type="molecule type" value="Genomic_DNA"/>
</dbReference>
<evidence type="ECO:0000313" key="1">
    <source>
        <dbReference type="EMBL" id="PON52582.1"/>
    </source>
</evidence>
<feature type="non-terminal residue" evidence="1">
    <location>
        <position position="1"/>
    </location>
</feature>
<name>A0A2P5BUX0_PARAD</name>